<accession>A0A1G2BF62</accession>
<dbReference type="EMBL" id="MHKI01000006">
    <property type="protein sequence ID" value="OGY87685.1"/>
    <property type="molecule type" value="Genomic_DNA"/>
</dbReference>
<organism evidence="1 2">
    <name type="scientific">Candidatus Kerfeldbacteria bacterium RIFOXYB2_FULL_38_14</name>
    <dbReference type="NCBI Taxonomy" id="1798547"/>
    <lineage>
        <taxon>Bacteria</taxon>
        <taxon>Candidatus Kerfeldiibacteriota</taxon>
    </lineage>
</organism>
<dbReference type="Proteomes" id="UP000176420">
    <property type="component" value="Unassembled WGS sequence"/>
</dbReference>
<evidence type="ECO:0000313" key="2">
    <source>
        <dbReference type="Proteomes" id="UP000176420"/>
    </source>
</evidence>
<dbReference type="Gene3D" id="3.40.50.300">
    <property type="entry name" value="P-loop containing nucleotide triphosphate hydrolases"/>
    <property type="match status" value="1"/>
</dbReference>
<sequence>MIYLIGGAPRCGKTILATKLSKKYNLPFLSTDTLRSLIISFLPRKKINKLMPFQINGSERMTPQQSLRAELREAKTMWCGLEALIKKLADMKQNYIIDGTPLCPKYVVTLQKSKYQNSIKSIFLIKENYQKILNYLNKNIPPSDWLSPHLKNKKLMQNIAKMVMTKSAHIKKEANKYNFLIKNTDTYFNKTINELVDKKLSL</sequence>
<evidence type="ECO:0008006" key="3">
    <source>
        <dbReference type="Google" id="ProtNLM"/>
    </source>
</evidence>
<name>A0A1G2BF62_9BACT</name>
<comment type="caution">
    <text evidence="1">The sequence shown here is derived from an EMBL/GenBank/DDBJ whole genome shotgun (WGS) entry which is preliminary data.</text>
</comment>
<dbReference type="InterPro" id="IPR027417">
    <property type="entry name" value="P-loop_NTPase"/>
</dbReference>
<dbReference type="AlphaFoldDB" id="A0A1G2BF62"/>
<proteinExistence type="predicted"/>
<dbReference type="SUPFAM" id="SSF52540">
    <property type="entry name" value="P-loop containing nucleoside triphosphate hydrolases"/>
    <property type="match status" value="1"/>
</dbReference>
<reference evidence="1 2" key="1">
    <citation type="journal article" date="2016" name="Nat. Commun.">
        <title>Thousands of microbial genomes shed light on interconnected biogeochemical processes in an aquifer system.</title>
        <authorList>
            <person name="Anantharaman K."/>
            <person name="Brown C.T."/>
            <person name="Hug L.A."/>
            <person name="Sharon I."/>
            <person name="Castelle C.J."/>
            <person name="Probst A.J."/>
            <person name="Thomas B.C."/>
            <person name="Singh A."/>
            <person name="Wilkins M.J."/>
            <person name="Karaoz U."/>
            <person name="Brodie E.L."/>
            <person name="Williams K.H."/>
            <person name="Hubbard S.S."/>
            <person name="Banfield J.F."/>
        </authorList>
    </citation>
    <scope>NUCLEOTIDE SEQUENCE [LARGE SCALE GENOMIC DNA]</scope>
</reference>
<gene>
    <name evidence="1" type="ORF">A2319_04535</name>
</gene>
<protein>
    <recommendedName>
        <fullName evidence="3">Adenylate kinase</fullName>
    </recommendedName>
</protein>
<evidence type="ECO:0000313" key="1">
    <source>
        <dbReference type="EMBL" id="OGY87685.1"/>
    </source>
</evidence>